<organism evidence="1 2">
    <name type="scientific">Phocaeicola vulgatus</name>
    <name type="common">Bacteroides vulgatus</name>
    <dbReference type="NCBI Taxonomy" id="821"/>
    <lineage>
        <taxon>Bacteria</taxon>
        <taxon>Pseudomonadati</taxon>
        <taxon>Bacteroidota</taxon>
        <taxon>Bacteroidia</taxon>
        <taxon>Bacteroidales</taxon>
        <taxon>Bacteroidaceae</taxon>
        <taxon>Phocaeicola</taxon>
    </lineage>
</organism>
<dbReference type="Proteomes" id="UP001181239">
    <property type="component" value="Unassembled WGS sequence"/>
</dbReference>
<dbReference type="EMBL" id="JAWDET010000006">
    <property type="protein sequence ID" value="MDU0240717.1"/>
    <property type="molecule type" value="Genomic_DNA"/>
</dbReference>
<dbReference type="RefSeq" id="WP_057280405.1">
    <property type="nucleotide sequence ID" value="NZ_AP025232.1"/>
</dbReference>
<evidence type="ECO:0000313" key="2">
    <source>
        <dbReference type="Proteomes" id="UP001181239"/>
    </source>
</evidence>
<reference evidence="1" key="1">
    <citation type="submission" date="2023-10" db="EMBL/GenBank/DDBJ databases">
        <title>Genome of Potential pathogenic bacteria in Crohn's disease.</title>
        <authorList>
            <person name="Rodriguez-Palacios A."/>
        </authorList>
    </citation>
    <scope>NUCLEOTIDE SEQUENCE</scope>
    <source>
        <strain evidence="1">CavFT-hAR11</strain>
    </source>
</reference>
<dbReference type="InterPro" id="IPR036397">
    <property type="entry name" value="RNaseH_sf"/>
</dbReference>
<name>A0AAE4I989_PHOVU</name>
<dbReference type="InterPro" id="IPR038717">
    <property type="entry name" value="Tc1-like_DDE_dom"/>
</dbReference>
<sequence>MDYLDRFSFEVKKKTVVVLDNASVHRKRKVKEMRKIWENRRLFLFYLPPYSPELKPVETLWCILKGKWIRPADYNTKDSNFYCTNRALASVGKNLFVNYSYI</sequence>
<accession>A0AAE4I989</accession>
<dbReference type="GO" id="GO:0003676">
    <property type="term" value="F:nucleic acid binding"/>
    <property type="evidence" value="ECO:0007669"/>
    <property type="project" value="InterPro"/>
</dbReference>
<dbReference type="AlphaFoldDB" id="A0AAE4I989"/>
<dbReference type="Gene3D" id="3.30.420.10">
    <property type="entry name" value="Ribonuclease H-like superfamily/Ribonuclease H"/>
    <property type="match status" value="1"/>
</dbReference>
<proteinExistence type="predicted"/>
<evidence type="ECO:0000313" key="1">
    <source>
        <dbReference type="EMBL" id="MDU0240717.1"/>
    </source>
</evidence>
<dbReference type="Pfam" id="PF13358">
    <property type="entry name" value="DDE_3"/>
    <property type="match status" value="1"/>
</dbReference>
<protein>
    <submittedName>
        <fullName evidence="1">Transposase</fullName>
    </submittedName>
</protein>
<gene>
    <name evidence="1" type="ORF">RVH43_08810</name>
</gene>
<comment type="caution">
    <text evidence="1">The sequence shown here is derived from an EMBL/GenBank/DDBJ whole genome shotgun (WGS) entry which is preliminary data.</text>
</comment>